<keyword evidence="2 5" id="KW-0812">Transmembrane</keyword>
<dbReference type="RefSeq" id="XP_004027417.1">
    <property type="nucleotide sequence ID" value="XM_004027368.1"/>
</dbReference>
<name>G0R398_ICHMU</name>
<evidence type="ECO:0000256" key="4">
    <source>
        <dbReference type="ARBA" id="ARBA00023136"/>
    </source>
</evidence>
<reference evidence="7 8" key="1">
    <citation type="submission" date="2011-07" db="EMBL/GenBank/DDBJ databases">
        <authorList>
            <person name="Coyne R."/>
            <person name="Brami D."/>
            <person name="Johnson J."/>
            <person name="Hostetler J."/>
            <person name="Hannick L."/>
            <person name="Clark T."/>
            <person name="Cassidy-Hanley D."/>
            <person name="Inman J."/>
        </authorList>
    </citation>
    <scope>NUCLEOTIDE SEQUENCE [LARGE SCALE GENOMIC DNA]</scope>
    <source>
        <strain evidence="7 8">G5</strain>
    </source>
</reference>
<dbReference type="OrthoDB" id="292953at2759"/>
<dbReference type="Proteomes" id="UP000008983">
    <property type="component" value="Unassembled WGS sequence"/>
</dbReference>
<dbReference type="AlphaFoldDB" id="G0R398"/>
<dbReference type="Pfam" id="PF03124">
    <property type="entry name" value="EXS"/>
    <property type="match status" value="1"/>
</dbReference>
<proteinExistence type="predicted"/>
<feature type="transmembrane region" description="Helical" evidence="5">
    <location>
        <begin position="83"/>
        <end position="99"/>
    </location>
</feature>
<dbReference type="GO" id="GO:0016020">
    <property type="term" value="C:membrane"/>
    <property type="evidence" value="ECO:0007669"/>
    <property type="project" value="UniProtKB-SubCell"/>
</dbReference>
<evidence type="ECO:0000313" key="7">
    <source>
        <dbReference type="EMBL" id="EGR28072.1"/>
    </source>
</evidence>
<evidence type="ECO:0000256" key="5">
    <source>
        <dbReference type="SAM" id="Phobius"/>
    </source>
</evidence>
<gene>
    <name evidence="7" type="ORF">IMG5_183970</name>
</gene>
<accession>G0R398</accession>
<keyword evidence="4 5" id="KW-0472">Membrane</keyword>
<evidence type="ECO:0000256" key="3">
    <source>
        <dbReference type="ARBA" id="ARBA00022989"/>
    </source>
</evidence>
<comment type="subcellular location">
    <subcellularLocation>
        <location evidence="1">Membrane</location>
        <topology evidence="1">Multi-pass membrane protein</topology>
    </subcellularLocation>
</comment>
<dbReference type="EMBL" id="GL984295">
    <property type="protein sequence ID" value="EGR28072.1"/>
    <property type="molecule type" value="Genomic_DNA"/>
</dbReference>
<evidence type="ECO:0000256" key="1">
    <source>
        <dbReference type="ARBA" id="ARBA00004141"/>
    </source>
</evidence>
<dbReference type="GeneID" id="14904134"/>
<sequence length="104" mass="12217">MEFRLAWATDQLVSFIVPLKDLVTSVLFYMSDFGNFRNAQKFVSKSATQKIMSGFVMAIIPSILRIIQCIRAIYLGIEYFTKLFYVFTFLHVLVFNRLFRNVKK</sequence>
<feature type="non-terminal residue" evidence="7">
    <location>
        <position position="104"/>
    </location>
</feature>
<evidence type="ECO:0000256" key="2">
    <source>
        <dbReference type="ARBA" id="ARBA00022692"/>
    </source>
</evidence>
<dbReference type="InParanoid" id="G0R398"/>
<feature type="transmembrane region" description="Helical" evidence="5">
    <location>
        <begin position="51"/>
        <end position="77"/>
    </location>
</feature>
<evidence type="ECO:0000313" key="8">
    <source>
        <dbReference type="Proteomes" id="UP000008983"/>
    </source>
</evidence>
<protein>
    <recommendedName>
        <fullName evidence="6">EXS domain-containing protein</fullName>
    </recommendedName>
</protein>
<organism evidence="7 8">
    <name type="scientific">Ichthyophthirius multifiliis</name>
    <name type="common">White spot disease agent</name>
    <name type="synonym">Ich</name>
    <dbReference type="NCBI Taxonomy" id="5932"/>
    <lineage>
        <taxon>Eukaryota</taxon>
        <taxon>Sar</taxon>
        <taxon>Alveolata</taxon>
        <taxon>Ciliophora</taxon>
        <taxon>Intramacronucleata</taxon>
        <taxon>Oligohymenophorea</taxon>
        <taxon>Hymenostomatida</taxon>
        <taxon>Ophryoglenina</taxon>
        <taxon>Ichthyophthirius</taxon>
    </lineage>
</organism>
<evidence type="ECO:0000259" key="6">
    <source>
        <dbReference type="Pfam" id="PF03124"/>
    </source>
</evidence>
<dbReference type="InterPro" id="IPR004342">
    <property type="entry name" value="EXS_C"/>
</dbReference>
<dbReference type="eggNOG" id="KOG1162">
    <property type="taxonomic scope" value="Eukaryota"/>
</dbReference>
<feature type="domain" description="EXS" evidence="6">
    <location>
        <begin position="2"/>
        <end position="83"/>
    </location>
</feature>
<keyword evidence="8" id="KW-1185">Reference proteome</keyword>
<keyword evidence="3 5" id="KW-1133">Transmembrane helix</keyword>